<keyword evidence="3" id="KW-1185">Reference proteome</keyword>
<organism evidence="2 3">
    <name type="scientific">Staurois parvus</name>
    <dbReference type="NCBI Taxonomy" id="386267"/>
    <lineage>
        <taxon>Eukaryota</taxon>
        <taxon>Metazoa</taxon>
        <taxon>Chordata</taxon>
        <taxon>Craniata</taxon>
        <taxon>Vertebrata</taxon>
        <taxon>Euteleostomi</taxon>
        <taxon>Amphibia</taxon>
        <taxon>Batrachia</taxon>
        <taxon>Anura</taxon>
        <taxon>Neobatrachia</taxon>
        <taxon>Ranoidea</taxon>
        <taxon>Ranidae</taxon>
        <taxon>Staurois</taxon>
    </lineage>
</organism>
<name>A0ABN9GF77_9NEOB</name>
<protein>
    <submittedName>
        <fullName evidence="2">Uncharacterized protein</fullName>
    </submittedName>
</protein>
<dbReference type="EMBL" id="CATNWA010018340">
    <property type="protein sequence ID" value="CAI9606780.1"/>
    <property type="molecule type" value="Genomic_DNA"/>
</dbReference>
<proteinExistence type="predicted"/>
<reference evidence="2" key="1">
    <citation type="submission" date="2023-05" db="EMBL/GenBank/DDBJ databases">
        <authorList>
            <person name="Stuckert A."/>
        </authorList>
    </citation>
    <scope>NUCLEOTIDE SEQUENCE</scope>
</reference>
<feature type="non-terminal residue" evidence="2">
    <location>
        <position position="36"/>
    </location>
</feature>
<comment type="caution">
    <text evidence="2">The sequence shown here is derived from an EMBL/GenBank/DDBJ whole genome shotgun (WGS) entry which is preliminary data.</text>
</comment>
<sequence length="36" mass="3864">MSCQSTPDRNLISATSSVQPSSAAYQCPSVQPHQRT</sequence>
<accession>A0ABN9GF77</accession>
<evidence type="ECO:0000256" key="1">
    <source>
        <dbReference type="SAM" id="MobiDB-lite"/>
    </source>
</evidence>
<gene>
    <name evidence="2" type="ORF">SPARVUS_LOCUS13841141</name>
</gene>
<evidence type="ECO:0000313" key="2">
    <source>
        <dbReference type="EMBL" id="CAI9606780.1"/>
    </source>
</evidence>
<evidence type="ECO:0000313" key="3">
    <source>
        <dbReference type="Proteomes" id="UP001162483"/>
    </source>
</evidence>
<dbReference type="Proteomes" id="UP001162483">
    <property type="component" value="Unassembled WGS sequence"/>
</dbReference>
<feature type="region of interest" description="Disordered" evidence="1">
    <location>
        <begin position="1"/>
        <end position="36"/>
    </location>
</feature>